<dbReference type="Proteomes" id="UP000199116">
    <property type="component" value="Unassembled WGS sequence"/>
</dbReference>
<feature type="domain" description="DUF4468" evidence="1">
    <location>
        <begin position="26"/>
        <end position="106"/>
    </location>
</feature>
<keyword evidence="3" id="KW-1185">Reference proteome</keyword>
<name>A0A1I2Q9G9_9FLAO</name>
<evidence type="ECO:0000313" key="3">
    <source>
        <dbReference type="Proteomes" id="UP000199116"/>
    </source>
</evidence>
<evidence type="ECO:0000313" key="2">
    <source>
        <dbReference type="EMBL" id="SFG25022.1"/>
    </source>
</evidence>
<dbReference type="Pfam" id="PF14730">
    <property type="entry name" value="DUF4468"/>
    <property type="match status" value="1"/>
</dbReference>
<reference evidence="3" key="1">
    <citation type="submission" date="2016-10" db="EMBL/GenBank/DDBJ databases">
        <authorList>
            <person name="Varghese N."/>
            <person name="Submissions S."/>
        </authorList>
    </citation>
    <scope>NUCLEOTIDE SEQUENCE [LARGE SCALE GENOMIC DNA]</scope>
    <source>
        <strain evidence="3">DSM 23515</strain>
    </source>
</reference>
<dbReference type="InterPro" id="IPR027823">
    <property type="entry name" value="DUF4468"/>
</dbReference>
<gene>
    <name evidence="2" type="ORF">SAMN04488033_1503</name>
</gene>
<dbReference type="Gene3D" id="3.30.530.80">
    <property type="match status" value="1"/>
</dbReference>
<dbReference type="AlphaFoldDB" id="A0A1I2Q9G9"/>
<sequence>MILSTNSIFAQELKQDSETEQYISQGVIEIDDLNSEEIYNNALEWITINYNSANDVIQLKDKDLGKIILKGNFSSSMFGKKGWIHHTLQLEFKDDKFRNTYSDFSYDSPGSGEIAFEGKMFSKKKMIKNTEEDIKSSIKDLTAYIQKSKEDNEW</sequence>
<accession>A0A1I2Q9G9</accession>
<protein>
    <recommendedName>
        <fullName evidence="1">DUF4468 domain-containing protein</fullName>
    </recommendedName>
</protein>
<dbReference type="EMBL" id="FOOH01000050">
    <property type="protein sequence ID" value="SFG25022.1"/>
    <property type="molecule type" value="Genomic_DNA"/>
</dbReference>
<proteinExistence type="predicted"/>
<evidence type="ECO:0000259" key="1">
    <source>
        <dbReference type="Pfam" id="PF14730"/>
    </source>
</evidence>
<organism evidence="2 3">
    <name type="scientific">Salegentibacter agarivorans</name>
    <dbReference type="NCBI Taxonomy" id="345907"/>
    <lineage>
        <taxon>Bacteria</taxon>
        <taxon>Pseudomonadati</taxon>
        <taxon>Bacteroidota</taxon>
        <taxon>Flavobacteriia</taxon>
        <taxon>Flavobacteriales</taxon>
        <taxon>Flavobacteriaceae</taxon>
        <taxon>Salegentibacter</taxon>
    </lineage>
</organism>